<protein>
    <submittedName>
        <fullName evidence="3">DUF695 domain-containing protein</fullName>
    </submittedName>
</protein>
<dbReference type="EMBL" id="CP102382">
    <property type="protein sequence ID" value="UUV20861.1"/>
    <property type="molecule type" value="Genomic_DNA"/>
</dbReference>
<sequence>MFKNLFNKKEEKPMEIPQDWVFYACKVDNNPASIRINLALDKIAPIADYHHRTWFSVKLKDPDENGLPTNEEFPKICQIEDDIVDALTAKGAIMVGALKSNGTFDLYLYSKNTDRYDAIMGEVMAKNHSDYQFATDFKEDAEWEDYFNFLYPNDYQYQSIQNRKVLFQLSKHEDNPEIEREIDHWLYFDSEANRENYIDEVQQIGYKVLSKDFRDDMPKNAYQLNISRVNSTIDIDDYVWELIEIAHKYNADYDGWGCPIAK</sequence>
<evidence type="ECO:0000259" key="2">
    <source>
        <dbReference type="Pfam" id="PF06877"/>
    </source>
</evidence>
<dbReference type="InterPro" id="IPR036701">
    <property type="entry name" value="RraB-like_sf"/>
</dbReference>
<dbReference type="SUPFAM" id="SSF89946">
    <property type="entry name" value="Hypothetical protein VC0424"/>
    <property type="match status" value="1"/>
</dbReference>
<dbReference type="Pfam" id="PF06877">
    <property type="entry name" value="RraB"/>
    <property type="match status" value="1"/>
</dbReference>
<proteinExistence type="predicted"/>
<evidence type="ECO:0000313" key="4">
    <source>
        <dbReference type="Proteomes" id="UP001317001"/>
    </source>
</evidence>
<dbReference type="Pfam" id="PF05117">
    <property type="entry name" value="DUF695"/>
    <property type="match status" value="1"/>
</dbReference>
<reference evidence="3 4" key="1">
    <citation type="submission" date="2022-08" db="EMBL/GenBank/DDBJ databases">
        <title>Myroides zhujiangensis sp. nov., a novel bacterium isolated from sediment in the Pearl River Estuary.</title>
        <authorList>
            <person name="Cui L."/>
        </authorList>
    </citation>
    <scope>NUCLEOTIDE SEQUENCE [LARGE SCALE GENOMIC DNA]</scope>
    <source>
        <strain evidence="3 4">SCSIO 72103</strain>
    </source>
</reference>
<organism evidence="3 4">
    <name type="scientific">Paenimyroides aestuarii</name>
    <dbReference type="NCBI Taxonomy" id="2968490"/>
    <lineage>
        <taxon>Bacteria</taxon>
        <taxon>Pseudomonadati</taxon>
        <taxon>Bacteroidota</taxon>
        <taxon>Flavobacteriia</taxon>
        <taxon>Flavobacteriales</taxon>
        <taxon>Flavobacteriaceae</taxon>
        <taxon>Paenimyroides</taxon>
    </lineage>
</organism>
<name>A0ABY5NQT0_9FLAO</name>
<accession>A0ABY5NQT0</accession>
<dbReference type="Gene3D" id="3.30.70.970">
    <property type="entry name" value="RraB-like"/>
    <property type="match status" value="1"/>
</dbReference>
<feature type="domain" description="DUF695" evidence="1">
    <location>
        <begin position="18"/>
        <end position="151"/>
    </location>
</feature>
<dbReference type="Proteomes" id="UP001317001">
    <property type="component" value="Chromosome"/>
</dbReference>
<evidence type="ECO:0000313" key="3">
    <source>
        <dbReference type="EMBL" id="UUV20861.1"/>
    </source>
</evidence>
<dbReference type="InterPro" id="IPR009671">
    <property type="entry name" value="RraB_dom"/>
</dbReference>
<gene>
    <name evidence="3" type="ORF">NPX36_11100</name>
</gene>
<dbReference type="RefSeq" id="WP_257498775.1">
    <property type="nucleotide sequence ID" value="NZ_CP102382.1"/>
</dbReference>
<dbReference type="InterPro" id="IPR016097">
    <property type="entry name" value="DUF695"/>
</dbReference>
<feature type="domain" description="Regulator of ribonuclease activity B" evidence="2">
    <location>
        <begin position="160"/>
        <end position="258"/>
    </location>
</feature>
<keyword evidence="4" id="KW-1185">Reference proteome</keyword>
<evidence type="ECO:0000259" key="1">
    <source>
        <dbReference type="Pfam" id="PF05117"/>
    </source>
</evidence>